<comment type="caution">
    <text evidence="1">The sequence shown here is derived from an EMBL/GenBank/DDBJ whole genome shotgun (WGS) entry which is preliminary data.</text>
</comment>
<proteinExistence type="predicted"/>
<gene>
    <name evidence="1" type="ORF">AVEN_8988_1</name>
</gene>
<accession>A0A4Y2STU0</accession>
<name>A0A4Y2STU0_ARAVE</name>
<keyword evidence="2" id="KW-1185">Reference proteome</keyword>
<reference evidence="1 2" key="1">
    <citation type="journal article" date="2019" name="Sci. Rep.">
        <title>Orb-weaving spider Araneus ventricosus genome elucidates the spidroin gene catalogue.</title>
        <authorList>
            <person name="Kono N."/>
            <person name="Nakamura H."/>
            <person name="Ohtoshi R."/>
            <person name="Moran D.A.P."/>
            <person name="Shinohara A."/>
            <person name="Yoshida Y."/>
            <person name="Fujiwara M."/>
            <person name="Mori M."/>
            <person name="Tomita M."/>
            <person name="Arakawa K."/>
        </authorList>
    </citation>
    <scope>NUCLEOTIDE SEQUENCE [LARGE SCALE GENOMIC DNA]</scope>
</reference>
<protein>
    <submittedName>
        <fullName evidence="1">Uncharacterized protein</fullName>
    </submittedName>
</protein>
<evidence type="ECO:0000313" key="2">
    <source>
        <dbReference type="Proteomes" id="UP000499080"/>
    </source>
</evidence>
<dbReference type="AlphaFoldDB" id="A0A4Y2STU0"/>
<sequence>MDSSAPLPRSSSLRMVGDMNDRPFISYLHPLRIPLITTRPTAFSPFPEQQPAEICPTSMEVAWPVTVGLGVRVLIPRTKQNSKFLHEKNVLIDRSFSFLILSLIFSAKTVENSGLSMVKVSFTMWLQWSDDIRDSEPLPFLWTTIEQK</sequence>
<dbReference type="EMBL" id="BGPR01023985">
    <property type="protein sequence ID" value="GBN91627.1"/>
    <property type="molecule type" value="Genomic_DNA"/>
</dbReference>
<organism evidence="1 2">
    <name type="scientific">Araneus ventricosus</name>
    <name type="common">Orbweaver spider</name>
    <name type="synonym">Epeira ventricosa</name>
    <dbReference type="NCBI Taxonomy" id="182803"/>
    <lineage>
        <taxon>Eukaryota</taxon>
        <taxon>Metazoa</taxon>
        <taxon>Ecdysozoa</taxon>
        <taxon>Arthropoda</taxon>
        <taxon>Chelicerata</taxon>
        <taxon>Arachnida</taxon>
        <taxon>Araneae</taxon>
        <taxon>Araneomorphae</taxon>
        <taxon>Entelegynae</taxon>
        <taxon>Araneoidea</taxon>
        <taxon>Araneidae</taxon>
        <taxon>Araneus</taxon>
    </lineage>
</organism>
<dbReference type="Proteomes" id="UP000499080">
    <property type="component" value="Unassembled WGS sequence"/>
</dbReference>
<evidence type="ECO:0000313" key="1">
    <source>
        <dbReference type="EMBL" id="GBN91627.1"/>
    </source>
</evidence>